<keyword evidence="1" id="KW-0808">Transferase</keyword>
<dbReference type="OrthoDB" id="407325at2759"/>
<evidence type="ECO:0000313" key="2">
    <source>
        <dbReference type="EMBL" id="KAG1553207.1"/>
    </source>
</evidence>
<dbReference type="GO" id="GO:0016279">
    <property type="term" value="F:protein-lysine N-methyltransferase activity"/>
    <property type="evidence" value="ECO:0007669"/>
    <property type="project" value="UniProtKB-UniRule"/>
</dbReference>
<reference evidence="2" key="1">
    <citation type="journal article" date="2020" name="Microb. Genom.">
        <title>Genetic diversity of clinical and environmental Mucorales isolates obtained from an investigation of mucormycosis cases among solid organ transplant recipients.</title>
        <authorList>
            <person name="Nguyen M.H."/>
            <person name="Kaul D."/>
            <person name="Muto C."/>
            <person name="Cheng S.J."/>
            <person name="Richter R.A."/>
            <person name="Bruno V.M."/>
            <person name="Liu G."/>
            <person name="Beyhan S."/>
            <person name="Sundermann A.J."/>
            <person name="Mounaud S."/>
            <person name="Pasculle A.W."/>
            <person name="Nierman W.C."/>
            <person name="Driscoll E."/>
            <person name="Cumbie R."/>
            <person name="Clancy C.J."/>
            <person name="Dupont C.L."/>
        </authorList>
    </citation>
    <scope>NUCLEOTIDE SEQUENCE</scope>
    <source>
        <strain evidence="2">GL16</strain>
    </source>
</reference>
<keyword evidence="1" id="KW-0963">Cytoplasm</keyword>
<feature type="binding site" evidence="1">
    <location>
        <begin position="86"/>
        <end position="88"/>
    </location>
    <ligand>
        <name>S-adenosyl-L-methionine</name>
        <dbReference type="ChEBI" id="CHEBI:59789"/>
    </ligand>
</feature>
<name>A0A9P6YNF8_RHIOR</name>
<dbReference type="InterPro" id="IPR029063">
    <property type="entry name" value="SAM-dependent_MTases_sf"/>
</dbReference>
<proteinExistence type="inferred from homology"/>
<dbReference type="InterPro" id="IPR019410">
    <property type="entry name" value="Methyltransf_16"/>
</dbReference>
<comment type="subcellular location">
    <subcellularLocation>
        <location evidence="1">Cytoplasm</location>
    </subcellularLocation>
</comment>
<comment type="caution">
    <text evidence="2">The sequence shown here is derived from an EMBL/GenBank/DDBJ whole genome shotgun (WGS) entry which is preliminary data.</text>
</comment>
<dbReference type="GO" id="GO:0005829">
    <property type="term" value="C:cytosol"/>
    <property type="evidence" value="ECO:0007669"/>
    <property type="project" value="TreeGrafter"/>
</dbReference>
<evidence type="ECO:0000256" key="1">
    <source>
        <dbReference type="HAMAP-Rule" id="MF_03198"/>
    </source>
</evidence>
<feature type="binding site" evidence="1">
    <location>
        <position position="56"/>
    </location>
    <ligand>
        <name>S-adenosyl-L-methionine</name>
        <dbReference type="ChEBI" id="CHEBI:59789"/>
    </ligand>
</feature>
<comment type="function">
    <text evidence="1">S-adenosyl-L-methionine-dependent protein-lysine N-methyltransferase that methylates elongation factor 1-alpha.</text>
</comment>
<dbReference type="Proteomes" id="UP000717996">
    <property type="component" value="Unassembled WGS sequence"/>
</dbReference>
<gene>
    <name evidence="1" type="primary">EFM6</name>
    <name evidence="2" type="ORF">G6F51_000739</name>
</gene>
<dbReference type="PANTHER" id="PTHR14614:SF152">
    <property type="entry name" value="PROTEIN-LYSINE N-METHYLTRANSFERASE EFM6"/>
    <property type="match status" value="1"/>
</dbReference>
<dbReference type="Pfam" id="PF10294">
    <property type="entry name" value="Methyltransf_16"/>
    <property type="match status" value="1"/>
</dbReference>
<evidence type="ECO:0000313" key="3">
    <source>
        <dbReference type="Proteomes" id="UP000717996"/>
    </source>
</evidence>
<dbReference type="Gene3D" id="3.40.50.150">
    <property type="entry name" value="Vaccinia Virus protein VP39"/>
    <property type="match status" value="1"/>
</dbReference>
<comment type="similarity">
    <text evidence="1">Belongs to the class I-like SAM-binding methyltransferase superfamily. METTL21 family. EFM6 subfamily.</text>
</comment>
<dbReference type="GO" id="GO:0032259">
    <property type="term" value="P:methylation"/>
    <property type="evidence" value="ECO:0007669"/>
    <property type="project" value="UniProtKB-KW"/>
</dbReference>
<dbReference type="HAMAP" id="MF_03198">
    <property type="entry name" value="Methyltr_EFM6"/>
    <property type="match status" value="1"/>
</dbReference>
<dbReference type="CDD" id="cd02440">
    <property type="entry name" value="AdoMet_MTases"/>
    <property type="match status" value="1"/>
</dbReference>
<dbReference type="EMBL" id="JAANIT010000047">
    <property type="protein sequence ID" value="KAG1553207.1"/>
    <property type="molecule type" value="Genomic_DNA"/>
</dbReference>
<sequence length="231" mass="26264">MLSAEVEDKNFFNSLDIVQDRGQSVVAQVGSTFYEGLESPILLAQDTSGGCGGMIWEAANVMIEYFIWKQKESEDFLTNKTVIELGSGTGLVGLTIAKIYSKVNKVILTDQLPMMNLMLENIKLNKLGHLVQAEILNWGEEIPNELSSNVDVILASDCVYLEIAFIPLIETLLALSTKDTLIYLAYKKRRKADKRFFQLAKKKFEFTEVMDDPKREEYNRQSLKLFVFKKK</sequence>
<feature type="binding site" evidence="1">
    <location>
        <position position="110"/>
    </location>
    <ligand>
        <name>S-adenosyl-L-methionine</name>
        <dbReference type="ChEBI" id="CHEBI:59789"/>
    </ligand>
</feature>
<dbReference type="InterPro" id="IPR033684">
    <property type="entry name" value="EFM6"/>
</dbReference>
<feature type="binding site" evidence="1">
    <location>
        <position position="156"/>
    </location>
    <ligand>
        <name>S-adenosyl-L-methionine</name>
        <dbReference type="ChEBI" id="CHEBI:59789"/>
    </ligand>
</feature>
<dbReference type="AlphaFoldDB" id="A0A9P6YNF8"/>
<organism evidence="2 3">
    <name type="scientific">Rhizopus oryzae</name>
    <name type="common">Mucormycosis agent</name>
    <name type="synonym">Rhizopus arrhizus var. delemar</name>
    <dbReference type="NCBI Taxonomy" id="64495"/>
    <lineage>
        <taxon>Eukaryota</taxon>
        <taxon>Fungi</taxon>
        <taxon>Fungi incertae sedis</taxon>
        <taxon>Mucoromycota</taxon>
        <taxon>Mucoromycotina</taxon>
        <taxon>Mucoromycetes</taxon>
        <taxon>Mucorales</taxon>
        <taxon>Mucorineae</taxon>
        <taxon>Rhizopodaceae</taxon>
        <taxon>Rhizopus</taxon>
    </lineage>
</organism>
<dbReference type="PANTHER" id="PTHR14614">
    <property type="entry name" value="HEPATOCELLULAR CARCINOMA-ASSOCIATED ANTIGEN"/>
    <property type="match status" value="1"/>
</dbReference>
<feature type="binding site" evidence="1">
    <location>
        <position position="138"/>
    </location>
    <ligand>
        <name>S-adenosyl-L-methionine</name>
        <dbReference type="ChEBI" id="CHEBI:59789"/>
    </ligand>
</feature>
<keyword evidence="1" id="KW-0949">S-adenosyl-L-methionine</keyword>
<accession>A0A9P6YNF8</accession>
<protein>
    <recommendedName>
        <fullName evidence="1">Protein-lysine N-methyltransferase EFM6</fullName>
        <ecNumber evidence="1">2.1.1.-</ecNumber>
    </recommendedName>
    <alternativeName>
        <fullName evidence="1">Elongation factor methyltransferase 6</fullName>
    </alternativeName>
</protein>
<keyword evidence="1" id="KW-0489">Methyltransferase</keyword>
<dbReference type="EC" id="2.1.1.-" evidence="1"/>
<dbReference type="SUPFAM" id="SSF53335">
    <property type="entry name" value="S-adenosyl-L-methionine-dependent methyltransferases"/>
    <property type="match status" value="1"/>
</dbReference>